<name>R7Z2T3_CONA1</name>
<dbReference type="EMBL" id="JH767596">
    <property type="protein sequence ID" value="EON68403.1"/>
    <property type="molecule type" value="Genomic_DNA"/>
</dbReference>
<protein>
    <submittedName>
        <fullName evidence="1">Uncharacterized protein</fullName>
    </submittedName>
</protein>
<gene>
    <name evidence="1" type="ORF">W97_07727</name>
</gene>
<dbReference type="Pfam" id="PF19287">
    <property type="entry name" value="DUF5910"/>
    <property type="match status" value="1"/>
</dbReference>
<reference evidence="2" key="1">
    <citation type="submission" date="2012-06" db="EMBL/GenBank/DDBJ databases">
        <title>The genome sequence of Coniosporium apollinis CBS 100218.</title>
        <authorList>
            <consortium name="The Broad Institute Genome Sequencing Platform"/>
            <person name="Cuomo C."/>
            <person name="Gorbushina A."/>
            <person name="Noack S."/>
            <person name="Walker B."/>
            <person name="Young S.K."/>
            <person name="Zeng Q."/>
            <person name="Gargeya S."/>
            <person name="Fitzgerald M."/>
            <person name="Haas B."/>
            <person name="Abouelleil A."/>
            <person name="Alvarado L."/>
            <person name="Arachchi H.M."/>
            <person name="Berlin A.M."/>
            <person name="Chapman S.B."/>
            <person name="Goldberg J."/>
            <person name="Griggs A."/>
            <person name="Gujja S."/>
            <person name="Hansen M."/>
            <person name="Howarth C."/>
            <person name="Imamovic A."/>
            <person name="Larimer J."/>
            <person name="McCowan C."/>
            <person name="Montmayeur A."/>
            <person name="Murphy C."/>
            <person name="Neiman D."/>
            <person name="Pearson M."/>
            <person name="Priest M."/>
            <person name="Roberts A."/>
            <person name="Saif S."/>
            <person name="Shea T."/>
            <person name="Sisk P."/>
            <person name="Sykes S."/>
            <person name="Wortman J."/>
            <person name="Nusbaum C."/>
            <person name="Birren B."/>
        </authorList>
    </citation>
    <scope>NUCLEOTIDE SEQUENCE [LARGE SCALE GENOMIC DNA]</scope>
    <source>
        <strain evidence="2">CBS 100218</strain>
    </source>
</reference>
<organism evidence="1 2">
    <name type="scientific">Coniosporium apollinis (strain CBS 100218)</name>
    <name type="common">Rock-inhabiting black yeast</name>
    <dbReference type="NCBI Taxonomy" id="1168221"/>
    <lineage>
        <taxon>Eukaryota</taxon>
        <taxon>Fungi</taxon>
        <taxon>Dikarya</taxon>
        <taxon>Ascomycota</taxon>
        <taxon>Pezizomycotina</taxon>
        <taxon>Dothideomycetes</taxon>
        <taxon>Dothideomycetes incertae sedis</taxon>
        <taxon>Coniosporium</taxon>
    </lineage>
</organism>
<dbReference type="RefSeq" id="XP_007783720.1">
    <property type="nucleotide sequence ID" value="XM_007785530.1"/>
</dbReference>
<accession>R7Z2T3</accession>
<sequence length="119" mass="13643">MLSAQYCVTLADSNAINRVSKAWVPKEYDREQLWFSRDEVFDNNIKKLESLWNPAKTLRTSIIEGKELNNVQLMIPPGLLNSNGGSMGLTASCKERIEDIPGHIVKYNDWKYNIKGKRQ</sequence>
<proteinExistence type="predicted"/>
<dbReference type="GeneID" id="19905038"/>
<dbReference type="InterPro" id="IPR045564">
    <property type="entry name" value="DUF5910"/>
</dbReference>
<keyword evidence="2" id="KW-1185">Reference proteome</keyword>
<dbReference type="HOGENOM" id="CLU_2061367_0_0_1"/>
<dbReference type="AlphaFoldDB" id="R7Z2T3"/>
<evidence type="ECO:0000313" key="2">
    <source>
        <dbReference type="Proteomes" id="UP000016924"/>
    </source>
</evidence>
<dbReference type="OrthoDB" id="4540223at2759"/>
<dbReference type="Proteomes" id="UP000016924">
    <property type="component" value="Unassembled WGS sequence"/>
</dbReference>
<evidence type="ECO:0000313" key="1">
    <source>
        <dbReference type="EMBL" id="EON68403.1"/>
    </source>
</evidence>
<dbReference type="eggNOG" id="ENOG502RPZM">
    <property type="taxonomic scope" value="Eukaryota"/>
</dbReference>